<feature type="domain" description="HPt" evidence="3">
    <location>
        <begin position="19"/>
        <end position="112"/>
    </location>
</feature>
<dbReference type="InterPro" id="IPR008207">
    <property type="entry name" value="Sig_transdc_His_kin_Hpt_dom"/>
</dbReference>
<name>A0A2S6CW82_9CYAN</name>
<dbReference type="GO" id="GO:0005737">
    <property type="term" value="C:cytoplasm"/>
    <property type="evidence" value="ECO:0007669"/>
    <property type="project" value="TreeGrafter"/>
</dbReference>
<dbReference type="PANTHER" id="PTHR28242">
    <property type="entry name" value="PHOSPHORELAY INTERMEDIATE PROTEIN YPD1"/>
    <property type="match status" value="1"/>
</dbReference>
<dbReference type="AlphaFoldDB" id="A0A2S6CW82"/>
<dbReference type="PROSITE" id="PS50894">
    <property type="entry name" value="HPT"/>
    <property type="match status" value="1"/>
</dbReference>
<evidence type="ECO:0000313" key="5">
    <source>
        <dbReference type="Proteomes" id="UP000239589"/>
    </source>
</evidence>
<dbReference type="InterPro" id="IPR045871">
    <property type="entry name" value="AHP1-5/YPD1"/>
</dbReference>
<sequence>MSPIDTQVLNSLLDMLGGEVEILADIIHTYLLESPPILTAIQTSVKNEDADALNKAAHQLKSSSASLGAVNFSRLCLELELKGKNQNLEGVLELVSRLKDEYKQVEIALKQIAKIP</sequence>
<dbReference type="GO" id="GO:0043424">
    <property type="term" value="F:protein histidine kinase binding"/>
    <property type="evidence" value="ECO:0007669"/>
    <property type="project" value="InterPro"/>
</dbReference>
<keyword evidence="5" id="KW-1185">Reference proteome</keyword>
<evidence type="ECO:0000313" key="4">
    <source>
        <dbReference type="EMBL" id="PPJ63996.1"/>
    </source>
</evidence>
<protein>
    <recommendedName>
        <fullName evidence="3">HPt domain-containing protein</fullName>
    </recommendedName>
</protein>
<feature type="modified residue" description="Phosphohistidine" evidence="1">
    <location>
        <position position="58"/>
    </location>
</feature>
<dbReference type="Proteomes" id="UP000239589">
    <property type="component" value="Unassembled WGS sequence"/>
</dbReference>
<dbReference type="PANTHER" id="PTHR28242:SF52">
    <property type="entry name" value="PHOSPHORELAY INTERMEDIATE PROTEIN YPD1"/>
    <property type="match status" value="1"/>
</dbReference>
<dbReference type="Pfam" id="PF01627">
    <property type="entry name" value="Hpt"/>
    <property type="match status" value="1"/>
</dbReference>
<reference evidence="4 5" key="1">
    <citation type="submission" date="2018-02" db="EMBL/GenBank/DDBJ databases">
        <title>Discovery of a pederin family compound in a non-symbiotic bloom-forming cyanobacterium.</title>
        <authorList>
            <person name="Kust A."/>
            <person name="Mares J."/>
            <person name="Jokela J."/>
            <person name="Urajova P."/>
            <person name="Hajek J."/>
            <person name="Saurav K."/>
            <person name="Voracova K."/>
            <person name="Fewer D.P."/>
            <person name="Haapaniemi E."/>
            <person name="Permi P."/>
            <person name="Rehakova K."/>
            <person name="Sivonen K."/>
            <person name="Hrouzek P."/>
        </authorList>
    </citation>
    <scope>NUCLEOTIDE SEQUENCE [LARGE SCALE GENOMIC DNA]</scope>
    <source>
        <strain evidence="4 5">CHARLIE-1</strain>
    </source>
</reference>
<keyword evidence="1" id="KW-0597">Phosphoprotein</keyword>
<evidence type="ECO:0000256" key="1">
    <source>
        <dbReference type="PROSITE-ProRule" id="PRU00110"/>
    </source>
</evidence>
<accession>A0A2S6CW82</accession>
<gene>
    <name evidence="4" type="ORF">CUN59_07200</name>
</gene>
<dbReference type="GO" id="GO:0009927">
    <property type="term" value="F:histidine phosphotransfer kinase activity"/>
    <property type="evidence" value="ECO:0007669"/>
    <property type="project" value="InterPro"/>
</dbReference>
<dbReference type="SMART" id="SM00073">
    <property type="entry name" value="HPT"/>
    <property type="match status" value="1"/>
</dbReference>
<dbReference type="Gene3D" id="1.20.120.160">
    <property type="entry name" value="HPT domain"/>
    <property type="match status" value="1"/>
</dbReference>
<feature type="coiled-coil region" evidence="2">
    <location>
        <begin position="81"/>
        <end position="115"/>
    </location>
</feature>
<dbReference type="RefSeq" id="WP_104387205.1">
    <property type="nucleotide sequence ID" value="NZ_PGEM01000042.1"/>
</dbReference>
<dbReference type="EMBL" id="PGEM01000042">
    <property type="protein sequence ID" value="PPJ63996.1"/>
    <property type="molecule type" value="Genomic_DNA"/>
</dbReference>
<comment type="caution">
    <text evidence="4">The sequence shown here is derived from an EMBL/GenBank/DDBJ whole genome shotgun (WGS) entry which is preliminary data.</text>
</comment>
<organism evidence="4 5">
    <name type="scientific">Cuspidothrix issatschenkoi CHARLIE-1</name>
    <dbReference type="NCBI Taxonomy" id="2052836"/>
    <lineage>
        <taxon>Bacteria</taxon>
        <taxon>Bacillati</taxon>
        <taxon>Cyanobacteriota</taxon>
        <taxon>Cyanophyceae</taxon>
        <taxon>Nostocales</taxon>
        <taxon>Aphanizomenonaceae</taxon>
        <taxon>Cuspidothrix</taxon>
    </lineage>
</organism>
<proteinExistence type="predicted"/>
<dbReference type="SUPFAM" id="SSF47226">
    <property type="entry name" value="Histidine-containing phosphotransfer domain, HPT domain"/>
    <property type="match status" value="1"/>
</dbReference>
<dbReference type="GO" id="GO:0000160">
    <property type="term" value="P:phosphorelay signal transduction system"/>
    <property type="evidence" value="ECO:0007669"/>
    <property type="project" value="InterPro"/>
</dbReference>
<dbReference type="InterPro" id="IPR036641">
    <property type="entry name" value="HPT_dom_sf"/>
</dbReference>
<keyword evidence="2" id="KW-0175">Coiled coil</keyword>
<evidence type="ECO:0000256" key="2">
    <source>
        <dbReference type="SAM" id="Coils"/>
    </source>
</evidence>
<dbReference type="OrthoDB" id="495350at2"/>
<evidence type="ECO:0000259" key="3">
    <source>
        <dbReference type="PROSITE" id="PS50894"/>
    </source>
</evidence>